<accession>A0ABW2SE03</accession>
<keyword evidence="4" id="KW-1185">Reference proteome</keyword>
<evidence type="ECO:0000256" key="1">
    <source>
        <dbReference type="ARBA" id="ARBA00004442"/>
    </source>
</evidence>
<dbReference type="Gene3D" id="2.40.160.20">
    <property type="match status" value="1"/>
</dbReference>
<organism evidence="3 4">
    <name type="scientific">Hydrogenophaga defluvii</name>
    <dbReference type="NCBI Taxonomy" id="249410"/>
    <lineage>
        <taxon>Bacteria</taxon>
        <taxon>Pseudomonadati</taxon>
        <taxon>Pseudomonadota</taxon>
        <taxon>Betaproteobacteria</taxon>
        <taxon>Burkholderiales</taxon>
        <taxon>Comamonadaceae</taxon>
        <taxon>Hydrogenophaga</taxon>
    </lineage>
</organism>
<comment type="caution">
    <text evidence="3">The sequence shown here is derived from an EMBL/GenBank/DDBJ whole genome shotgun (WGS) entry which is preliminary data.</text>
</comment>
<dbReference type="SUPFAM" id="SSF56925">
    <property type="entry name" value="OMPA-like"/>
    <property type="match status" value="1"/>
</dbReference>
<gene>
    <name evidence="3" type="ORF">ACFQU0_14635</name>
</gene>
<dbReference type="Pfam" id="PF03922">
    <property type="entry name" value="OmpW"/>
    <property type="match status" value="1"/>
</dbReference>
<keyword evidence="2" id="KW-0732">Signal</keyword>
<dbReference type="InterPro" id="IPR011250">
    <property type="entry name" value="OMP/PagP_B-barrel"/>
</dbReference>
<feature type="signal peptide" evidence="2">
    <location>
        <begin position="1"/>
        <end position="21"/>
    </location>
</feature>
<dbReference type="Proteomes" id="UP001596457">
    <property type="component" value="Unassembled WGS sequence"/>
</dbReference>
<evidence type="ECO:0000313" key="3">
    <source>
        <dbReference type="EMBL" id="MFC7461667.1"/>
    </source>
</evidence>
<protein>
    <submittedName>
        <fullName evidence="3">OmpW family protein</fullName>
    </submittedName>
</protein>
<dbReference type="InterPro" id="IPR005618">
    <property type="entry name" value="OMPW"/>
</dbReference>
<evidence type="ECO:0000313" key="4">
    <source>
        <dbReference type="Proteomes" id="UP001596457"/>
    </source>
</evidence>
<evidence type="ECO:0000256" key="2">
    <source>
        <dbReference type="SAM" id="SignalP"/>
    </source>
</evidence>
<dbReference type="PANTHER" id="PTHR36920:SF1">
    <property type="entry name" value="OUTER MEMBRANE PROTEIN W"/>
    <property type="match status" value="1"/>
</dbReference>
<proteinExistence type="predicted"/>
<feature type="chain" id="PRO_5045654155" evidence="2">
    <location>
        <begin position="22"/>
        <end position="198"/>
    </location>
</feature>
<name>A0ABW2SE03_9BURK</name>
<comment type="subcellular location">
    <subcellularLocation>
        <location evidence="1">Cell outer membrane</location>
    </subcellularLocation>
</comment>
<reference evidence="4" key="1">
    <citation type="journal article" date="2019" name="Int. J. Syst. Evol. Microbiol.">
        <title>The Global Catalogue of Microorganisms (GCM) 10K type strain sequencing project: providing services to taxonomists for standard genome sequencing and annotation.</title>
        <authorList>
            <consortium name="The Broad Institute Genomics Platform"/>
            <consortium name="The Broad Institute Genome Sequencing Center for Infectious Disease"/>
            <person name="Wu L."/>
            <person name="Ma J."/>
        </authorList>
    </citation>
    <scope>NUCLEOTIDE SEQUENCE [LARGE SCALE GENOMIC DNA]</scope>
    <source>
        <strain evidence="4">CCUG 53903</strain>
    </source>
</reference>
<dbReference type="EMBL" id="JBHTBZ010000043">
    <property type="protein sequence ID" value="MFC7461667.1"/>
    <property type="molecule type" value="Genomic_DNA"/>
</dbReference>
<sequence>MNKTFIAAAACAAMLSGAAMAQEFKAGDLLVRARAVHLDSANTDSTGLGLTVNNKTLPEVDFTYFFNKNVAAELILTVPQKHTVYSNGAAIGTLKHLPPTLTVQYHFDATGFKPYVGAGLNYTRFSSVNVLGGAADVKRNSVGFALQAGVDIPLSKDMYLNIDVKKVYIKTDVSAGGVKAGTFKVDPVLFGVGLGWKF</sequence>
<dbReference type="PANTHER" id="PTHR36920">
    <property type="match status" value="1"/>
</dbReference>
<dbReference type="RefSeq" id="WP_382202038.1">
    <property type="nucleotide sequence ID" value="NZ_JBHTBZ010000043.1"/>
</dbReference>